<evidence type="ECO:0000313" key="3">
    <source>
        <dbReference type="Proteomes" id="UP001077662"/>
    </source>
</evidence>
<dbReference type="InterPro" id="IPR009492">
    <property type="entry name" value="TniQ"/>
</dbReference>
<accession>A0AAP3GB96</accession>
<reference evidence="2" key="1">
    <citation type="submission" date="2022-09" db="EMBL/GenBank/DDBJ databases">
        <title>Genome analysis and characterization of larvicidal activity of Brevibacillus strains.</title>
        <authorList>
            <person name="Patrusheva E.V."/>
            <person name="Izotova A.O."/>
            <person name="Toshchakov S.V."/>
            <person name="Sineoky S.P."/>
        </authorList>
    </citation>
    <scope>NUCLEOTIDE SEQUENCE</scope>
    <source>
        <strain evidence="2">VKPM_B-13247</strain>
    </source>
</reference>
<comment type="caution">
    <text evidence="2">The sequence shown here is derived from an EMBL/GenBank/DDBJ whole genome shotgun (WGS) entry which is preliminary data.</text>
</comment>
<organism evidence="2 3">
    <name type="scientific">Brevibacillus laterosporus</name>
    <name type="common">Bacillus laterosporus</name>
    <dbReference type="NCBI Taxonomy" id="1465"/>
    <lineage>
        <taxon>Bacteria</taxon>
        <taxon>Bacillati</taxon>
        <taxon>Bacillota</taxon>
        <taxon>Bacilli</taxon>
        <taxon>Bacillales</taxon>
        <taxon>Paenibacillaceae</taxon>
        <taxon>Brevibacillus</taxon>
    </lineage>
</organism>
<dbReference type="EMBL" id="JAPTNE010000015">
    <property type="protein sequence ID" value="MCZ0807752.1"/>
    <property type="molecule type" value="Genomic_DNA"/>
</dbReference>
<sequence>MENNIFTVRLRPFEGESLSSYLRRISKANGISFLSFWNYLKTERNHYAQYDDITLLDFCPLNIINIEKLSNTIRREPNELLSLTLYNLLQRFAVGTEIERSRFTSGMLRETLHFCPVCLKGEPYHRLLWRIKGIDTCMTHRRLLQDKCPHCAKGIKYRDVCVHDKCPYCDLDLSRVLHSPSERDIDWDQQSWWWHTWTQLLNYSDHKISPQNVALRMLYLINKRQVIFDKKRTMSNIQGVSKLPTLLQHARDSLKQKRTLHISYILKVLWENHVDIDDFLNMELPQPFIDSVLTPARLKKEMLSCQAPWCENLGVEGGLIQTGTSFKRKKSGQVLSYYLACLDCGCEYAINARGELQERTYFISAYQLIKSSLCEGEHITSISVAPFIKKLNRFEKSRIVYKKVAPFYPFRYDYLKGCFYVEKKKNI</sequence>
<proteinExistence type="predicted"/>
<evidence type="ECO:0000313" key="2">
    <source>
        <dbReference type="EMBL" id="MCZ0807752.1"/>
    </source>
</evidence>
<dbReference type="RefSeq" id="WP_258433706.1">
    <property type="nucleotide sequence ID" value="NZ_JANSGW010000015.1"/>
</dbReference>
<dbReference type="Pfam" id="PF06527">
    <property type="entry name" value="TniQ"/>
    <property type="match status" value="1"/>
</dbReference>
<name>A0AAP3GB96_BRELA</name>
<feature type="domain" description="TniQ" evidence="1">
    <location>
        <begin position="8"/>
        <end position="144"/>
    </location>
</feature>
<evidence type="ECO:0000259" key="1">
    <source>
        <dbReference type="Pfam" id="PF06527"/>
    </source>
</evidence>
<gene>
    <name evidence="2" type="ORF">O0554_12650</name>
</gene>
<dbReference type="Proteomes" id="UP001077662">
    <property type="component" value="Unassembled WGS sequence"/>
</dbReference>
<dbReference type="AlphaFoldDB" id="A0AAP3GB96"/>
<protein>
    <submittedName>
        <fullName evidence="2">TniQ family protein</fullName>
    </submittedName>
</protein>